<evidence type="ECO:0000313" key="3">
    <source>
        <dbReference type="Proteomes" id="UP001595908"/>
    </source>
</evidence>
<feature type="region of interest" description="Disordered" evidence="1">
    <location>
        <begin position="31"/>
        <end position="52"/>
    </location>
</feature>
<keyword evidence="3" id="KW-1185">Reference proteome</keyword>
<sequence length="119" mass="12445">MNCRTKTFRGGLEVCDLLGPERQLIMVKKADSGSLTDELPPRLPDAPAPESPAARPLLVECAECGRPGPADALPDGLCRPCRCTVQARAGAADAPAAELPGGRDVKALVGSMRNLMRAP</sequence>
<feature type="compositionally biased region" description="Pro residues" evidence="1">
    <location>
        <begin position="41"/>
        <end position="50"/>
    </location>
</feature>
<name>A0ABV9V0X0_STRAZ</name>
<gene>
    <name evidence="2" type="ORF">ACFPL4_01530</name>
</gene>
<dbReference type="Proteomes" id="UP001595908">
    <property type="component" value="Unassembled WGS sequence"/>
</dbReference>
<dbReference type="GeneID" id="96256722"/>
<organism evidence="2 3">
    <name type="scientific">Streptomyces atroolivaceus</name>
    <dbReference type="NCBI Taxonomy" id="66869"/>
    <lineage>
        <taxon>Bacteria</taxon>
        <taxon>Bacillati</taxon>
        <taxon>Actinomycetota</taxon>
        <taxon>Actinomycetes</taxon>
        <taxon>Kitasatosporales</taxon>
        <taxon>Streptomycetaceae</taxon>
        <taxon>Streptomyces</taxon>
    </lineage>
</organism>
<evidence type="ECO:0000313" key="2">
    <source>
        <dbReference type="EMBL" id="MFC4977043.1"/>
    </source>
</evidence>
<comment type="caution">
    <text evidence="2">The sequence shown here is derived from an EMBL/GenBank/DDBJ whole genome shotgun (WGS) entry which is preliminary data.</text>
</comment>
<dbReference type="RefSeq" id="WP_033298456.1">
    <property type="nucleotide sequence ID" value="NZ_JBFAGR010000001.1"/>
</dbReference>
<accession>A0ABV9V0X0</accession>
<reference evidence="3" key="1">
    <citation type="journal article" date="2019" name="Int. J. Syst. Evol. Microbiol.">
        <title>The Global Catalogue of Microorganisms (GCM) 10K type strain sequencing project: providing services to taxonomists for standard genome sequencing and annotation.</title>
        <authorList>
            <consortium name="The Broad Institute Genomics Platform"/>
            <consortium name="The Broad Institute Genome Sequencing Center for Infectious Disease"/>
            <person name="Wu L."/>
            <person name="Ma J."/>
        </authorList>
    </citation>
    <scope>NUCLEOTIDE SEQUENCE [LARGE SCALE GENOMIC DNA]</scope>
    <source>
        <strain evidence="3">ICMP 257</strain>
    </source>
</reference>
<evidence type="ECO:0000256" key="1">
    <source>
        <dbReference type="SAM" id="MobiDB-lite"/>
    </source>
</evidence>
<proteinExistence type="predicted"/>
<dbReference type="EMBL" id="JBHSJE010000001">
    <property type="protein sequence ID" value="MFC4977043.1"/>
    <property type="molecule type" value="Genomic_DNA"/>
</dbReference>
<protein>
    <submittedName>
        <fullName evidence="2">Uncharacterized protein</fullName>
    </submittedName>
</protein>